<gene>
    <name evidence="9" type="ORF">GZ78_00410</name>
</gene>
<keyword evidence="2" id="KW-1003">Cell membrane</keyword>
<evidence type="ECO:0000256" key="5">
    <source>
        <dbReference type="ARBA" id="ARBA00023136"/>
    </source>
</evidence>
<dbReference type="RefSeq" id="WP_034831855.1">
    <property type="nucleotide sequence ID" value="NZ_JOKH01000001.1"/>
</dbReference>
<organism evidence="9 10">
    <name type="scientific">Endozoicomonas numazuensis</name>
    <dbReference type="NCBI Taxonomy" id="1137799"/>
    <lineage>
        <taxon>Bacteria</taxon>
        <taxon>Pseudomonadati</taxon>
        <taxon>Pseudomonadota</taxon>
        <taxon>Gammaproteobacteria</taxon>
        <taxon>Oceanospirillales</taxon>
        <taxon>Endozoicomonadaceae</taxon>
        <taxon>Endozoicomonas</taxon>
    </lineage>
</organism>
<keyword evidence="10" id="KW-1185">Reference proteome</keyword>
<accession>A0A081NJK9</accession>
<dbReference type="PANTHER" id="PTHR32322">
    <property type="entry name" value="INNER MEMBRANE TRANSPORTER"/>
    <property type="match status" value="1"/>
</dbReference>
<evidence type="ECO:0000313" key="9">
    <source>
        <dbReference type="EMBL" id="KEQ18632.1"/>
    </source>
</evidence>
<dbReference type="SUPFAM" id="SSF103481">
    <property type="entry name" value="Multidrug resistance efflux transporter EmrE"/>
    <property type="match status" value="2"/>
</dbReference>
<evidence type="ECO:0000256" key="1">
    <source>
        <dbReference type="ARBA" id="ARBA00004651"/>
    </source>
</evidence>
<dbReference type="InterPro" id="IPR037185">
    <property type="entry name" value="EmrE-like"/>
</dbReference>
<feature type="transmembrane region" description="Helical" evidence="6">
    <location>
        <begin position="269"/>
        <end position="286"/>
    </location>
</feature>
<feature type="transmembrane region" description="Helical" evidence="6">
    <location>
        <begin position="69"/>
        <end position="90"/>
    </location>
</feature>
<dbReference type="InterPro" id="IPR050638">
    <property type="entry name" value="AA-Vitamin_Transporters"/>
</dbReference>
<reference evidence="9 10" key="1">
    <citation type="submission" date="2014-06" db="EMBL/GenBank/DDBJ databases">
        <title>Whole Genome Sequences of Three Symbiotic Endozoicomonas Bacteria.</title>
        <authorList>
            <person name="Neave M.J."/>
            <person name="Apprill A."/>
            <person name="Voolstra C.R."/>
        </authorList>
    </citation>
    <scope>NUCLEOTIDE SEQUENCE [LARGE SCALE GENOMIC DNA]</scope>
    <source>
        <strain evidence="9 10">DSM 25634</strain>
    </source>
</reference>
<evidence type="ECO:0000256" key="2">
    <source>
        <dbReference type="ARBA" id="ARBA00022475"/>
    </source>
</evidence>
<sequence>MSSQTKACLFALATALMWSTIATAFKLTLDHLDPWQMVFWSVLTSTLLLGGFVFAQGKLPQLIQQAKKYFWLYTLLGFLNPFLYHIALFGGYDLLSAQQAQALNYSWPLALTLLAVPLLGNKLSFKDAVCCLIAYLGVVIISTRGELQNLNFGSPQGVILVLSSTLVWALYWILNAKNEGDSMVGLLLCFLFGLPWITLAIILKSSIWPISMEGLGGAIYIGLIEMGFAYIFWLKALKLADNTAVISNISYLSPFLSLIFIANVLNENIHPSTYVGLIMIVASVVFQQRKPKTKKQPETPVMSNH</sequence>
<feature type="transmembrane region" description="Helical" evidence="6">
    <location>
        <begin position="214"/>
        <end position="233"/>
    </location>
</feature>
<evidence type="ECO:0000256" key="3">
    <source>
        <dbReference type="ARBA" id="ARBA00022692"/>
    </source>
</evidence>
<keyword evidence="4 6" id="KW-1133">Transmembrane helix</keyword>
<feature type="domain" description="EamA" evidence="8">
    <location>
        <begin position="6"/>
        <end position="143"/>
    </location>
</feature>
<dbReference type="AlphaFoldDB" id="A0A081NJK9"/>
<dbReference type="eggNOG" id="COG0697">
    <property type="taxonomic scope" value="Bacteria"/>
</dbReference>
<feature type="signal peptide" evidence="7">
    <location>
        <begin position="1"/>
        <end position="24"/>
    </location>
</feature>
<evidence type="ECO:0000256" key="7">
    <source>
        <dbReference type="SAM" id="SignalP"/>
    </source>
</evidence>
<dbReference type="InterPro" id="IPR000620">
    <property type="entry name" value="EamA_dom"/>
</dbReference>
<evidence type="ECO:0000313" key="10">
    <source>
        <dbReference type="Proteomes" id="UP000028073"/>
    </source>
</evidence>
<dbReference type="EMBL" id="JOKH01000001">
    <property type="protein sequence ID" value="KEQ18632.1"/>
    <property type="molecule type" value="Genomic_DNA"/>
</dbReference>
<feature type="transmembrane region" description="Helical" evidence="6">
    <location>
        <begin position="38"/>
        <end position="57"/>
    </location>
</feature>
<keyword evidence="7" id="KW-0732">Signal</keyword>
<keyword evidence="5 6" id="KW-0472">Membrane</keyword>
<comment type="subcellular location">
    <subcellularLocation>
        <location evidence="1">Cell membrane</location>
        <topology evidence="1">Multi-pass membrane protein</topology>
    </subcellularLocation>
</comment>
<feature type="transmembrane region" description="Helical" evidence="6">
    <location>
        <begin position="157"/>
        <end position="174"/>
    </location>
</feature>
<evidence type="ECO:0000256" key="4">
    <source>
        <dbReference type="ARBA" id="ARBA00022989"/>
    </source>
</evidence>
<evidence type="ECO:0000256" key="6">
    <source>
        <dbReference type="SAM" id="Phobius"/>
    </source>
</evidence>
<dbReference type="GO" id="GO:0005886">
    <property type="term" value="C:plasma membrane"/>
    <property type="evidence" value="ECO:0007669"/>
    <property type="project" value="UniProtKB-SubCell"/>
</dbReference>
<dbReference type="PANTHER" id="PTHR32322:SF18">
    <property type="entry name" value="S-ADENOSYLMETHIONINE_S-ADENOSYLHOMOCYSTEINE TRANSPORTER"/>
    <property type="match status" value="1"/>
</dbReference>
<feature type="transmembrane region" description="Helical" evidence="6">
    <location>
        <begin position="102"/>
        <end position="120"/>
    </location>
</feature>
<dbReference type="Pfam" id="PF00892">
    <property type="entry name" value="EamA"/>
    <property type="match status" value="2"/>
</dbReference>
<evidence type="ECO:0000259" key="8">
    <source>
        <dbReference type="Pfam" id="PF00892"/>
    </source>
</evidence>
<feature type="transmembrane region" description="Helical" evidence="6">
    <location>
        <begin position="186"/>
        <end position="208"/>
    </location>
</feature>
<protein>
    <recommendedName>
        <fullName evidence="8">EamA domain-containing protein</fullName>
    </recommendedName>
</protein>
<feature type="transmembrane region" description="Helical" evidence="6">
    <location>
        <begin position="245"/>
        <end position="263"/>
    </location>
</feature>
<feature type="transmembrane region" description="Helical" evidence="6">
    <location>
        <begin position="127"/>
        <end position="145"/>
    </location>
</feature>
<name>A0A081NJK9_9GAMM</name>
<feature type="domain" description="EamA" evidence="8">
    <location>
        <begin position="157"/>
        <end position="286"/>
    </location>
</feature>
<proteinExistence type="predicted"/>
<comment type="caution">
    <text evidence="9">The sequence shown here is derived from an EMBL/GenBank/DDBJ whole genome shotgun (WGS) entry which is preliminary data.</text>
</comment>
<keyword evidence="3 6" id="KW-0812">Transmembrane</keyword>
<dbReference type="OrthoDB" id="5729944at2"/>
<dbReference type="Proteomes" id="UP000028073">
    <property type="component" value="Unassembled WGS sequence"/>
</dbReference>
<feature type="chain" id="PRO_5001760872" description="EamA domain-containing protein" evidence="7">
    <location>
        <begin position="25"/>
        <end position="305"/>
    </location>
</feature>